<dbReference type="Proteomes" id="UP000277300">
    <property type="component" value="Unassembled WGS sequence"/>
</dbReference>
<evidence type="ECO:0000313" key="2">
    <source>
        <dbReference type="EMBL" id="RLN63422.1"/>
    </source>
</evidence>
<dbReference type="OrthoDB" id="117166at2759"/>
<evidence type="ECO:0000313" key="3">
    <source>
        <dbReference type="Proteomes" id="UP000277300"/>
    </source>
</evidence>
<proteinExistence type="predicted"/>
<protein>
    <submittedName>
        <fullName evidence="2">Uncharacterized protein</fullName>
    </submittedName>
</protein>
<evidence type="ECO:0000256" key="1">
    <source>
        <dbReference type="SAM" id="MobiDB-lite"/>
    </source>
</evidence>
<reference evidence="2 3" key="1">
    <citation type="submission" date="2018-07" db="EMBL/GenBank/DDBJ databases">
        <title>Genome sequencing of oomycete isolates from Chile give support for New Zealand origin for Phytophthora kernoviae and make available the first Nothophytophthora sp. genome.</title>
        <authorList>
            <person name="Studholme D.J."/>
            <person name="Sanfuentes E."/>
            <person name="Panda P."/>
            <person name="Hill R."/>
            <person name="Sambles C."/>
            <person name="Grant M."/>
            <person name="Williams N.M."/>
            <person name="Mcdougal R.L."/>
        </authorList>
    </citation>
    <scope>NUCLEOTIDE SEQUENCE [LARGE SCALE GENOMIC DNA]</scope>
    <source>
        <strain evidence="2">Chile6</strain>
    </source>
</reference>
<gene>
    <name evidence="2" type="ORF">BBP00_00004163</name>
</gene>
<dbReference type="AlphaFoldDB" id="A0A3F2RSI8"/>
<organism evidence="2 3">
    <name type="scientific">Phytophthora kernoviae</name>
    <dbReference type="NCBI Taxonomy" id="325452"/>
    <lineage>
        <taxon>Eukaryota</taxon>
        <taxon>Sar</taxon>
        <taxon>Stramenopiles</taxon>
        <taxon>Oomycota</taxon>
        <taxon>Peronosporomycetes</taxon>
        <taxon>Peronosporales</taxon>
        <taxon>Peronosporaceae</taxon>
        <taxon>Phytophthora</taxon>
    </lineage>
</organism>
<sequence>MKWLEASGHSELSTALVDESAPASNETKGVRATPYTRCQGRWHKRPNHELEYLRQQVIDLEEELAVLHQPDTKLTTLNTTGGLEIDNSDGRSWKCIAARQSEQADAALMENVKLRALLEGNLRVARALENAIDQHVRKASRKLYWRSEGVEEPRASNLPDELLFGLLNEDIENQYSIIDSIFEANLVIETYHRNYGLLFQAVENLLMNDIIDGSEEAGSLMSSTKR</sequence>
<dbReference type="EMBL" id="MBDO02000096">
    <property type="protein sequence ID" value="RLN63422.1"/>
    <property type="molecule type" value="Genomic_DNA"/>
</dbReference>
<feature type="region of interest" description="Disordered" evidence="1">
    <location>
        <begin position="1"/>
        <end position="32"/>
    </location>
</feature>
<comment type="caution">
    <text evidence="2">The sequence shown here is derived from an EMBL/GenBank/DDBJ whole genome shotgun (WGS) entry which is preliminary data.</text>
</comment>
<name>A0A3F2RSI8_9STRA</name>
<accession>A0A3F2RSI8</accession>